<gene>
    <name evidence="2" type="ORF">SAMN06265171_10875</name>
</gene>
<evidence type="ECO:0000256" key="1">
    <source>
        <dbReference type="SAM" id="SignalP"/>
    </source>
</evidence>
<keyword evidence="3" id="KW-1185">Reference proteome</keyword>
<proteinExistence type="predicted"/>
<reference evidence="2 3" key="1">
    <citation type="submission" date="2017-05" db="EMBL/GenBank/DDBJ databases">
        <authorList>
            <person name="Varghese N."/>
            <person name="Submissions S."/>
        </authorList>
    </citation>
    <scope>NUCLEOTIDE SEQUENCE [LARGE SCALE GENOMIC DNA]</scope>
    <source>
        <strain evidence="2 3">DSM 29371</strain>
    </source>
</reference>
<evidence type="ECO:0000313" key="3">
    <source>
        <dbReference type="Proteomes" id="UP000316916"/>
    </source>
</evidence>
<dbReference type="AlphaFoldDB" id="A0A521EJX4"/>
<feature type="signal peptide" evidence="1">
    <location>
        <begin position="1"/>
        <end position="18"/>
    </location>
</feature>
<feature type="chain" id="PRO_5021706227" evidence="1">
    <location>
        <begin position="19"/>
        <end position="162"/>
    </location>
</feature>
<sequence length="162" mass="18500">MRKLLLFCIIMISGGYSAQPFTLKSTGEAKDFSLTLYYGAQGKGAFVQYSGKKEIISLQVKSFRVDTDGRSDGQPDIEYCIWNEMIGGKINGVYKFEIMQHQASNISYTRGKDNRKFTLEMVEDEKKYDGSGKYLLHGALLSFNHFYNNHFTITYPDGKKRL</sequence>
<name>A0A521EJX4_9FLAO</name>
<dbReference type="RefSeq" id="WP_142718995.1">
    <property type="nucleotide sequence ID" value="NZ_FXTC01000008.1"/>
</dbReference>
<protein>
    <submittedName>
        <fullName evidence="2">Uncharacterized protein</fullName>
    </submittedName>
</protein>
<accession>A0A521EJX4</accession>
<organism evidence="2 3">
    <name type="scientific">Chryseobacterium rhizoplanae</name>
    <dbReference type="NCBI Taxonomy" id="1609531"/>
    <lineage>
        <taxon>Bacteria</taxon>
        <taxon>Pseudomonadati</taxon>
        <taxon>Bacteroidota</taxon>
        <taxon>Flavobacteriia</taxon>
        <taxon>Flavobacteriales</taxon>
        <taxon>Weeksellaceae</taxon>
        <taxon>Chryseobacterium group</taxon>
        <taxon>Chryseobacterium</taxon>
    </lineage>
</organism>
<dbReference type="Proteomes" id="UP000316916">
    <property type="component" value="Unassembled WGS sequence"/>
</dbReference>
<dbReference type="EMBL" id="FXTC01000008">
    <property type="protein sequence ID" value="SMO83440.1"/>
    <property type="molecule type" value="Genomic_DNA"/>
</dbReference>
<evidence type="ECO:0000313" key="2">
    <source>
        <dbReference type="EMBL" id="SMO83440.1"/>
    </source>
</evidence>
<keyword evidence="1" id="KW-0732">Signal</keyword>